<keyword evidence="2" id="KW-1185">Reference proteome</keyword>
<comment type="caution">
    <text evidence="1">The sequence shown here is derived from an EMBL/GenBank/DDBJ whole genome shotgun (WGS) entry which is preliminary data.</text>
</comment>
<dbReference type="EMBL" id="MNCJ02000320">
    <property type="protein sequence ID" value="KAF5804268.1"/>
    <property type="molecule type" value="Genomic_DNA"/>
</dbReference>
<protein>
    <submittedName>
        <fullName evidence="1">Uncharacterized protein</fullName>
    </submittedName>
</protein>
<accession>A0A9K3IWA6</accession>
<name>A0A9K3IWA6_HELAN</name>
<dbReference type="Gramene" id="mRNA:HanXRQr2_Chr05g0195171">
    <property type="protein sequence ID" value="mRNA:HanXRQr2_Chr05g0195171"/>
    <property type="gene ID" value="HanXRQr2_Chr05g0195171"/>
</dbReference>
<evidence type="ECO:0000313" key="1">
    <source>
        <dbReference type="EMBL" id="KAF5804268.1"/>
    </source>
</evidence>
<sequence>MLPFLMISCYGFSSAIMKENHKTQILPSPQVMPISSGYSNHRSPLVMPILKTRRDLQREGGCCYCFWQFGRVGFPLY</sequence>
<proteinExistence type="predicted"/>
<reference evidence="1" key="1">
    <citation type="journal article" date="2017" name="Nature">
        <title>The sunflower genome provides insights into oil metabolism, flowering and Asterid evolution.</title>
        <authorList>
            <person name="Badouin H."/>
            <person name="Gouzy J."/>
            <person name="Grassa C.J."/>
            <person name="Murat F."/>
            <person name="Staton S.E."/>
            <person name="Cottret L."/>
            <person name="Lelandais-Briere C."/>
            <person name="Owens G.L."/>
            <person name="Carrere S."/>
            <person name="Mayjonade B."/>
            <person name="Legrand L."/>
            <person name="Gill N."/>
            <person name="Kane N.C."/>
            <person name="Bowers J.E."/>
            <person name="Hubner S."/>
            <person name="Bellec A."/>
            <person name="Berard A."/>
            <person name="Berges H."/>
            <person name="Blanchet N."/>
            <person name="Boniface M.C."/>
            <person name="Brunel D."/>
            <person name="Catrice O."/>
            <person name="Chaidir N."/>
            <person name="Claudel C."/>
            <person name="Donnadieu C."/>
            <person name="Faraut T."/>
            <person name="Fievet G."/>
            <person name="Helmstetter N."/>
            <person name="King M."/>
            <person name="Knapp S.J."/>
            <person name="Lai Z."/>
            <person name="Le Paslier M.C."/>
            <person name="Lippi Y."/>
            <person name="Lorenzon L."/>
            <person name="Mandel J.R."/>
            <person name="Marage G."/>
            <person name="Marchand G."/>
            <person name="Marquand E."/>
            <person name="Bret-Mestries E."/>
            <person name="Morien E."/>
            <person name="Nambeesan S."/>
            <person name="Nguyen T."/>
            <person name="Pegot-Espagnet P."/>
            <person name="Pouilly N."/>
            <person name="Raftis F."/>
            <person name="Sallet E."/>
            <person name="Schiex T."/>
            <person name="Thomas J."/>
            <person name="Vandecasteele C."/>
            <person name="Vares D."/>
            <person name="Vear F."/>
            <person name="Vautrin S."/>
            <person name="Crespi M."/>
            <person name="Mangin B."/>
            <person name="Burke J.M."/>
            <person name="Salse J."/>
            <person name="Munos S."/>
            <person name="Vincourt P."/>
            <person name="Rieseberg L.H."/>
            <person name="Langlade N.B."/>
        </authorList>
    </citation>
    <scope>NUCLEOTIDE SEQUENCE</scope>
    <source>
        <tissue evidence="1">Leaves</tissue>
    </source>
</reference>
<evidence type="ECO:0000313" key="2">
    <source>
        <dbReference type="Proteomes" id="UP000215914"/>
    </source>
</evidence>
<organism evidence="1 2">
    <name type="scientific">Helianthus annuus</name>
    <name type="common">Common sunflower</name>
    <dbReference type="NCBI Taxonomy" id="4232"/>
    <lineage>
        <taxon>Eukaryota</taxon>
        <taxon>Viridiplantae</taxon>
        <taxon>Streptophyta</taxon>
        <taxon>Embryophyta</taxon>
        <taxon>Tracheophyta</taxon>
        <taxon>Spermatophyta</taxon>
        <taxon>Magnoliopsida</taxon>
        <taxon>eudicotyledons</taxon>
        <taxon>Gunneridae</taxon>
        <taxon>Pentapetalae</taxon>
        <taxon>asterids</taxon>
        <taxon>campanulids</taxon>
        <taxon>Asterales</taxon>
        <taxon>Asteraceae</taxon>
        <taxon>Asteroideae</taxon>
        <taxon>Heliantheae alliance</taxon>
        <taxon>Heliantheae</taxon>
        <taxon>Helianthus</taxon>
    </lineage>
</organism>
<dbReference type="AlphaFoldDB" id="A0A9K3IWA6"/>
<gene>
    <name evidence="1" type="ORF">HanXRQr2_Chr05g0195171</name>
</gene>
<dbReference type="Proteomes" id="UP000215914">
    <property type="component" value="Unassembled WGS sequence"/>
</dbReference>
<reference evidence="1" key="2">
    <citation type="submission" date="2020-06" db="EMBL/GenBank/DDBJ databases">
        <title>Helianthus annuus Genome sequencing and assembly Release 2.</title>
        <authorList>
            <person name="Gouzy J."/>
            <person name="Langlade N."/>
            <person name="Munos S."/>
        </authorList>
    </citation>
    <scope>NUCLEOTIDE SEQUENCE</scope>
    <source>
        <tissue evidence="1">Leaves</tissue>
    </source>
</reference>